<proteinExistence type="predicted"/>
<dbReference type="AlphaFoldDB" id="A0AAW2HD72"/>
<comment type="caution">
    <text evidence="1">The sequence shown here is derived from an EMBL/GenBank/DDBJ whole genome shotgun (WGS) entry which is preliminary data.</text>
</comment>
<evidence type="ECO:0008006" key="2">
    <source>
        <dbReference type="Google" id="ProtNLM"/>
    </source>
</evidence>
<reference evidence="1" key="1">
    <citation type="journal article" date="2024" name="Gigascience">
        <title>Chromosome-level genome of the poultry shaft louse Menopon gallinae provides insight into the host-switching and adaptive evolution of parasitic lice.</title>
        <authorList>
            <person name="Xu Y."/>
            <person name="Ma L."/>
            <person name="Liu S."/>
            <person name="Liang Y."/>
            <person name="Liu Q."/>
            <person name="He Z."/>
            <person name="Tian L."/>
            <person name="Duan Y."/>
            <person name="Cai W."/>
            <person name="Li H."/>
            <person name="Song F."/>
        </authorList>
    </citation>
    <scope>NUCLEOTIDE SEQUENCE</scope>
    <source>
        <strain evidence="1">Cailab_2023a</strain>
    </source>
</reference>
<protein>
    <recommendedName>
        <fullName evidence="2">CCHC-type domain-containing protein</fullName>
    </recommendedName>
</protein>
<organism evidence="1">
    <name type="scientific">Menopon gallinae</name>
    <name type="common">poultry shaft louse</name>
    <dbReference type="NCBI Taxonomy" id="328185"/>
    <lineage>
        <taxon>Eukaryota</taxon>
        <taxon>Metazoa</taxon>
        <taxon>Ecdysozoa</taxon>
        <taxon>Arthropoda</taxon>
        <taxon>Hexapoda</taxon>
        <taxon>Insecta</taxon>
        <taxon>Pterygota</taxon>
        <taxon>Neoptera</taxon>
        <taxon>Paraneoptera</taxon>
        <taxon>Psocodea</taxon>
        <taxon>Troctomorpha</taxon>
        <taxon>Phthiraptera</taxon>
        <taxon>Amblycera</taxon>
        <taxon>Menoponidae</taxon>
        <taxon>Menopon</taxon>
    </lineage>
</organism>
<accession>A0AAW2HD72</accession>
<gene>
    <name evidence="1" type="ORF">PYX00_009834</name>
</gene>
<sequence length="110" mass="13083">MISVSKLLDSQEDLEDLERSDDQLCSRTFLQVFTLVCQRFVYGCSKCRKTGHTKGTCQEIECLFCKRGHSIKECHYKVAWEAHEARRKVRCKGKRLRKIRFLFLYFNIKL</sequence>
<evidence type="ECO:0000313" key="1">
    <source>
        <dbReference type="EMBL" id="KAL0267612.1"/>
    </source>
</evidence>
<name>A0AAW2HD72_9NEOP</name>
<dbReference type="EMBL" id="JARGDH010000005">
    <property type="protein sequence ID" value="KAL0267612.1"/>
    <property type="molecule type" value="Genomic_DNA"/>
</dbReference>